<proteinExistence type="predicted"/>
<organism evidence="1 2">
    <name type="scientific">Kickxella alabastrina</name>
    <dbReference type="NCBI Taxonomy" id="61397"/>
    <lineage>
        <taxon>Eukaryota</taxon>
        <taxon>Fungi</taxon>
        <taxon>Fungi incertae sedis</taxon>
        <taxon>Zoopagomycota</taxon>
        <taxon>Kickxellomycotina</taxon>
        <taxon>Kickxellomycetes</taxon>
        <taxon>Kickxellales</taxon>
        <taxon>Kickxellaceae</taxon>
        <taxon>Kickxella</taxon>
    </lineage>
</organism>
<protein>
    <submittedName>
        <fullName evidence="1">Uncharacterized protein</fullName>
    </submittedName>
</protein>
<sequence length="63" mass="6796">MQGHHQASQRAHTPGQNRQAMSAGMVPPGMHSSVQMGIPPTNPNGQLNGAYQQMHSRGPMIHQ</sequence>
<dbReference type="EMBL" id="JANBPG010002567">
    <property type="protein sequence ID" value="KAJ1885334.1"/>
    <property type="molecule type" value="Genomic_DNA"/>
</dbReference>
<evidence type="ECO:0000313" key="1">
    <source>
        <dbReference type="EMBL" id="KAJ1885334.1"/>
    </source>
</evidence>
<evidence type="ECO:0000313" key="2">
    <source>
        <dbReference type="Proteomes" id="UP001150581"/>
    </source>
</evidence>
<gene>
    <name evidence="1" type="ORF">LPJ66_010168</name>
</gene>
<keyword evidence="2" id="KW-1185">Reference proteome</keyword>
<comment type="caution">
    <text evidence="1">The sequence shown here is derived from an EMBL/GenBank/DDBJ whole genome shotgun (WGS) entry which is preliminary data.</text>
</comment>
<dbReference type="Proteomes" id="UP001150581">
    <property type="component" value="Unassembled WGS sequence"/>
</dbReference>
<feature type="non-terminal residue" evidence="1">
    <location>
        <position position="63"/>
    </location>
</feature>
<accession>A0ACC1I3T3</accession>
<reference evidence="1" key="1">
    <citation type="submission" date="2022-07" db="EMBL/GenBank/DDBJ databases">
        <title>Phylogenomic reconstructions and comparative analyses of Kickxellomycotina fungi.</title>
        <authorList>
            <person name="Reynolds N.K."/>
            <person name="Stajich J.E."/>
            <person name="Barry K."/>
            <person name="Grigoriev I.V."/>
            <person name="Crous P."/>
            <person name="Smith M.E."/>
        </authorList>
    </citation>
    <scope>NUCLEOTIDE SEQUENCE</scope>
    <source>
        <strain evidence="1">Benny 63K</strain>
    </source>
</reference>
<name>A0ACC1I3T3_9FUNG</name>